<gene>
    <name evidence="1" type="ORF">PCON_12971</name>
</gene>
<protein>
    <submittedName>
        <fullName evidence="1">Uncharacterized protein</fullName>
    </submittedName>
</protein>
<dbReference type="AlphaFoldDB" id="U4LJT6"/>
<keyword evidence="2" id="KW-1185">Reference proteome</keyword>
<proteinExistence type="predicted"/>
<evidence type="ECO:0000313" key="2">
    <source>
        <dbReference type="Proteomes" id="UP000018144"/>
    </source>
</evidence>
<evidence type="ECO:0000313" key="1">
    <source>
        <dbReference type="EMBL" id="CCX32339.1"/>
    </source>
</evidence>
<dbReference type="EMBL" id="HF935830">
    <property type="protein sequence ID" value="CCX32339.1"/>
    <property type="molecule type" value="Genomic_DNA"/>
</dbReference>
<sequence length="133" mass="15281">MGSMGLEDLKDGYIFREKPLKTIPDGTIQVSRAKAYKGGSPHEDEDSCFLYVVRDQFKDFKKFINLAESVFGLNAGHLRCLKGTKSSFLCYYDEDDKAKVINKWGKEASQKYRVYILSGKFPYNSDTVYYVEE</sequence>
<organism evidence="1 2">
    <name type="scientific">Pyronema omphalodes (strain CBS 100304)</name>
    <name type="common">Pyronema confluens</name>
    <dbReference type="NCBI Taxonomy" id="1076935"/>
    <lineage>
        <taxon>Eukaryota</taxon>
        <taxon>Fungi</taxon>
        <taxon>Dikarya</taxon>
        <taxon>Ascomycota</taxon>
        <taxon>Pezizomycotina</taxon>
        <taxon>Pezizomycetes</taxon>
        <taxon>Pezizales</taxon>
        <taxon>Pyronemataceae</taxon>
        <taxon>Pyronema</taxon>
    </lineage>
</organism>
<accession>U4LJT6</accession>
<dbReference type="Proteomes" id="UP000018144">
    <property type="component" value="Unassembled WGS sequence"/>
</dbReference>
<reference evidence="1 2" key="1">
    <citation type="journal article" date="2013" name="PLoS Genet.">
        <title>The genome and development-dependent transcriptomes of Pyronema confluens: a window into fungal evolution.</title>
        <authorList>
            <person name="Traeger S."/>
            <person name="Altegoer F."/>
            <person name="Freitag M."/>
            <person name="Gabaldon T."/>
            <person name="Kempken F."/>
            <person name="Kumar A."/>
            <person name="Marcet-Houben M."/>
            <person name="Poggeler S."/>
            <person name="Stajich J.E."/>
            <person name="Nowrousian M."/>
        </authorList>
    </citation>
    <scope>NUCLEOTIDE SEQUENCE [LARGE SCALE GENOMIC DNA]</scope>
    <source>
        <strain evidence="2">CBS 100304</strain>
        <tissue evidence="1">Vegetative mycelium</tissue>
    </source>
</reference>
<name>U4LJT6_PYROM</name>
<dbReference type="OrthoDB" id="5473314at2759"/>